<keyword evidence="2" id="KW-0378">Hydrolase</keyword>
<dbReference type="GO" id="GO:0016787">
    <property type="term" value="F:hydrolase activity"/>
    <property type="evidence" value="ECO:0007669"/>
    <property type="project" value="UniProtKB-KW"/>
</dbReference>
<comment type="caution">
    <text evidence="2">The sequence shown here is derived from an EMBL/GenBank/DDBJ whole genome shotgun (WGS) entry which is preliminary data.</text>
</comment>
<organism evidence="2 3">
    <name type="scientific">Cercophora newfieldiana</name>
    <dbReference type="NCBI Taxonomy" id="92897"/>
    <lineage>
        <taxon>Eukaryota</taxon>
        <taxon>Fungi</taxon>
        <taxon>Dikarya</taxon>
        <taxon>Ascomycota</taxon>
        <taxon>Pezizomycotina</taxon>
        <taxon>Sordariomycetes</taxon>
        <taxon>Sordariomycetidae</taxon>
        <taxon>Sordariales</taxon>
        <taxon>Lasiosphaeriaceae</taxon>
        <taxon>Cercophora</taxon>
    </lineage>
</organism>
<reference evidence="2" key="1">
    <citation type="submission" date="2023-06" db="EMBL/GenBank/DDBJ databases">
        <title>Genome-scale phylogeny and comparative genomics of the fungal order Sordariales.</title>
        <authorList>
            <consortium name="Lawrence Berkeley National Laboratory"/>
            <person name="Hensen N."/>
            <person name="Bonometti L."/>
            <person name="Westerberg I."/>
            <person name="Brannstrom I.O."/>
            <person name="Guillou S."/>
            <person name="Cros-Aarteil S."/>
            <person name="Calhoun S."/>
            <person name="Haridas S."/>
            <person name="Kuo A."/>
            <person name="Mondo S."/>
            <person name="Pangilinan J."/>
            <person name="Riley R."/>
            <person name="Labutti K."/>
            <person name="Andreopoulos B."/>
            <person name="Lipzen A."/>
            <person name="Chen C."/>
            <person name="Yanf M."/>
            <person name="Daum C."/>
            <person name="Ng V."/>
            <person name="Clum A."/>
            <person name="Steindorff A."/>
            <person name="Ohm R."/>
            <person name="Martin F."/>
            <person name="Silar P."/>
            <person name="Natvig D."/>
            <person name="Lalanne C."/>
            <person name="Gautier V."/>
            <person name="Ament-Velasquez S.L."/>
            <person name="Kruys A."/>
            <person name="Hutchinson M.I."/>
            <person name="Powell A.J."/>
            <person name="Barry K."/>
            <person name="Miller A.N."/>
            <person name="Grigoriev I.V."/>
            <person name="Debuchy R."/>
            <person name="Gladieux P."/>
            <person name="Thoren M.H."/>
            <person name="Johannesson H."/>
        </authorList>
    </citation>
    <scope>NUCLEOTIDE SEQUENCE</scope>
    <source>
        <strain evidence="2">SMH2532-1</strain>
    </source>
</reference>
<dbReference type="Pfam" id="PF12697">
    <property type="entry name" value="Abhydrolase_6"/>
    <property type="match status" value="1"/>
</dbReference>
<dbReference type="Proteomes" id="UP001174936">
    <property type="component" value="Unassembled WGS sequence"/>
</dbReference>
<dbReference type="InterPro" id="IPR000073">
    <property type="entry name" value="AB_hydrolase_1"/>
</dbReference>
<dbReference type="AlphaFoldDB" id="A0AA39XWX3"/>
<name>A0AA39XWX3_9PEZI</name>
<accession>A0AA39XWX3</accession>
<evidence type="ECO:0000313" key="3">
    <source>
        <dbReference type="Proteomes" id="UP001174936"/>
    </source>
</evidence>
<gene>
    <name evidence="2" type="ORF">B0T16DRAFT_357161</name>
</gene>
<feature type="domain" description="AB hydrolase-1" evidence="1">
    <location>
        <begin position="63"/>
        <end position="293"/>
    </location>
</feature>
<sequence length="428" mass="47806">MASDYPFEIKEHKVEAQHIREYANATAHSQEEVLYLAVKQYIPKNNPSPKPGDVTIIASHANGFVKELYEPLWEDLLKSLNQRGVGVRGIWIADVAWQGQSGILNEDNLGNDPSWHDHARDLLHLINTFRASMVRPLIGIGHSFGGNIIVNLALMHPRLLSSLVLLDPVLSRFKHRPNYGFAPMINSARRRDLWPTREAATSSFARSPFYSTWDPRCLALWNHHGLRDCPTPLYPSAAAPAVTLTTTKHMECFTYYRPQAQSYSSSPDGAATRTVDKSLLIDAEPEILASDPAVFPFYRPEGTSAITRLPSLRPGALWLFGETSDVNPPDVRAEKMELTGVGVGGSGGAAKGRVKQVVVEGFGHLVPMEATTRCADAAGEFIAGDIEVWRKEEAAFREWTKRSQQQKQELDEDWWKWMGGKKREKGKL</sequence>
<proteinExistence type="predicted"/>
<dbReference type="EMBL" id="JAULSV010000006">
    <property type="protein sequence ID" value="KAK0640902.1"/>
    <property type="molecule type" value="Genomic_DNA"/>
</dbReference>
<keyword evidence="3" id="KW-1185">Reference proteome</keyword>
<dbReference type="Gene3D" id="3.40.50.1820">
    <property type="entry name" value="alpha/beta hydrolase"/>
    <property type="match status" value="1"/>
</dbReference>
<evidence type="ECO:0000313" key="2">
    <source>
        <dbReference type="EMBL" id="KAK0640902.1"/>
    </source>
</evidence>
<dbReference type="SUPFAM" id="SSF53474">
    <property type="entry name" value="alpha/beta-Hydrolases"/>
    <property type="match status" value="1"/>
</dbReference>
<dbReference type="InterPro" id="IPR029058">
    <property type="entry name" value="AB_hydrolase_fold"/>
</dbReference>
<protein>
    <submittedName>
        <fullName evidence="2">Alpha/beta hydrolase family-domain-containing protein</fullName>
    </submittedName>
</protein>
<evidence type="ECO:0000259" key="1">
    <source>
        <dbReference type="Pfam" id="PF12697"/>
    </source>
</evidence>